<protein>
    <submittedName>
        <fullName evidence="1">Uncharacterized protein</fullName>
    </submittedName>
</protein>
<organism evidence="1">
    <name type="scientific">marine metagenome</name>
    <dbReference type="NCBI Taxonomy" id="408172"/>
    <lineage>
        <taxon>unclassified sequences</taxon>
        <taxon>metagenomes</taxon>
        <taxon>ecological metagenomes</taxon>
    </lineage>
</organism>
<sequence length="164" mass="19612">MSHNNYFIVTIFIIFIMTASRPVYSQEYIFVGDPQLVLEKGSYKQNYNTGMYFFYKRQWPLAIEFFSRCSELTRKKVKHFSPLTWSHIYMNEYILAIRSISSLPNRKEKQLVRLVLKEVTSLRTKHRLSKKEIDRVVLDKKNLIKKTRANLIVMSKYEIIDYGP</sequence>
<evidence type="ECO:0000313" key="1">
    <source>
        <dbReference type="EMBL" id="SVA08634.1"/>
    </source>
</evidence>
<gene>
    <name evidence="1" type="ORF">METZ01_LOCUS61488</name>
</gene>
<accession>A0A381SZ16</accession>
<dbReference type="EMBL" id="UINC01003711">
    <property type="protein sequence ID" value="SVA08634.1"/>
    <property type="molecule type" value="Genomic_DNA"/>
</dbReference>
<dbReference type="AlphaFoldDB" id="A0A381SZ16"/>
<reference evidence="1" key="1">
    <citation type="submission" date="2018-05" db="EMBL/GenBank/DDBJ databases">
        <authorList>
            <person name="Lanie J.A."/>
            <person name="Ng W.-L."/>
            <person name="Kazmierczak K.M."/>
            <person name="Andrzejewski T.M."/>
            <person name="Davidsen T.M."/>
            <person name="Wayne K.J."/>
            <person name="Tettelin H."/>
            <person name="Glass J.I."/>
            <person name="Rusch D."/>
            <person name="Podicherti R."/>
            <person name="Tsui H.-C.T."/>
            <person name="Winkler M.E."/>
        </authorList>
    </citation>
    <scope>NUCLEOTIDE SEQUENCE</scope>
</reference>
<proteinExistence type="predicted"/>
<name>A0A381SZ16_9ZZZZ</name>